<proteinExistence type="predicted"/>
<dbReference type="EMBL" id="HBUE01183487">
    <property type="protein sequence ID" value="CAG6521674.1"/>
    <property type="molecule type" value="Transcribed_RNA"/>
</dbReference>
<protein>
    <submittedName>
        <fullName evidence="1">(northern house mosquito) hypothetical protein</fullName>
    </submittedName>
</protein>
<dbReference type="EMBL" id="HBUE01289152">
    <property type="protein sequence ID" value="CAG6573272.1"/>
    <property type="molecule type" value="Transcribed_RNA"/>
</dbReference>
<name>A0A8D8JN39_CULPI</name>
<reference evidence="1" key="1">
    <citation type="submission" date="2021-05" db="EMBL/GenBank/DDBJ databases">
        <authorList>
            <person name="Alioto T."/>
            <person name="Alioto T."/>
            <person name="Gomez Garrido J."/>
        </authorList>
    </citation>
    <scope>NUCLEOTIDE SEQUENCE</scope>
</reference>
<organism evidence="1">
    <name type="scientific">Culex pipiens</name>
    <name type="common">House mosquito</name>
    <dbReference type="NCBI Taxonomy" id="7175"/>
    <lineage>
        <taxon>Eukaryota</taxon>
        <taxon>Metazoa</taxon>
        <taxon>Ecdysozoa</taxon>
        <taxon>Arthropoda</taxon>
        <taxon>Hexapoda</taxon>
        <taxon>Insecta</taxon>
        <taxon>Pterygota</taxon>
        <taxon>Neoptera</taxon>
        <taxon>Endopterygota</taxon>
        <taxon>Diptera</taxon>
        <taxon>Nematocera</taxon>
        <taxon>Culicoidea</taxon>
        <taxon>Culicidae</taxon>
        <taxon>Culicinae</taxon>
        <taxon>Culicini</taxon>
        <taxon>Culex</taxon>
        <taxon>Culex</taxon>
    </lineage>
</organism>
<sequence length="132" mass="14956">MISSAELQATHRARRIRLQKSTIIAVCLRVTDIHYKHIVFFIHQQKSKLVVETRVFLSFLKFSHILSKTSSRSVVCRSVSRKNLTSGGAEINLSLDVPAFFAGRPWLPTKIQSIPILVKSLYRGNTPNPARQ</sequence>
<accession>A0A8D8JN39</accession>
<dbReference type="AlphaFoldDB" id="A0A8D8JN39"/>
<evidence type="ECO:0000313" key="1">
    <source>
        <dbReference type="EMBL" id="CAG6573272.1"/>
    </source>
</evidence>